<dbReference type="InterPro" id="IPR015002">
    <property type="entry name" value="T6SS_Tdi1_C"/>
</dbReference>
<reference evidence="3" key="1">
    <citation type="submission" date="2018-06" db="EMBL/GenBank/DDBJ databases">
        <authorList>
            <person name="Zhirakovskaya E."/>
        </authorList>
    </citation>
    <scope>NUCLEOTIDE SEQUENCE</scope>
</reference>
<dbReference type="InterPro" id="IPR014983">
    <property type="entry name" value="GAD-rel"/>
</dbReference>
<gene>
    <name evidence="3" type="ORF">MNBD_GAMMA04-2084</name>
</gene>
<dbReference type="Pfam" id="PF08906">
    <property type="entry name" value="T6SS_Tdi1_C"/>
    <property type="match status" value="1"/>
</dbReference>
<evidence type="ECO:0000313" key="3">
    <source>
        <dbReference type="EMBL" id="VAW48914.1"/>
    </source>
</evidence>
<dbReference type="AlphaFoldDB" id="A0A3B0WZ87"/>
<evidence type="ECO:0000259" key="1">
    <source>
        <dbReference type="Pfam" id="PF08887"/>
    </source>
</evidence>
<evidence type="ECO:0000259" key="2">
    <source>
        <dbReference type="Pfam" id="PF08906"/>
    </source>
</evidence>
<feature type="domain" description="T6SS immunity protein Tdi1 C-terminal" evidence="2">
    <location>
        <begin position="136"/>
        <end position="205"/>
    </location>
</feature>
<sequence length="224" mass="25858">MSDEYFTEFLEGEGFAPALDCHPVDEETLNRYQGKLPDRLLGYWKEFGFCGYGEGLFWTVNPADYEETLELWLKNTPLWGRENYYVIARTAFGKLYVWGDKTGNATTIISYQHTIMPQDIPYETLDKEKIERFIGTFFSLQDKENADAYDKNDKLLFKKALKKLGQLKPDEMYAFVPALSLGGVADIKSLQKVKLQEQLSILAQLEEPTILKTLHEMFGEDLYS</sequence>
<name>A0A3B0WZ87_9ZZZZ</name>
<organism evidence="3">
    <name type="scientific">hydrothermal vent metagenome</name>
    <dbReference type="NCBI Taxonomy" id="652676"/>
    <lineage>
        <taxon>unclassified sequences</taxon>
        <taxon>metagenomes</taxon>
        <taxon>ecological metagenomes</taxon>
    </lineage>
</organism>
<proteinExistence type="predicted"/>
<accession>A0A3B0WZ87</accession>
<feature type="domain" description="GAD-related" evidence="1">
    <location>
        <begin position="7"/>
        <end position="110"/>
    </location>
</feature>
<dbReference type="Pfam" id="PF08887">
    <property type="entry name" value="GAD-like"/>
    <property type="match status" value="1"/>
</dbReference>
<protein>
    <recommendedName>
        <fullName evidence="4">GAD-like domain protein</fullName>
    </recommendedName>
</protein>
<evidence type="ECO:0008006" key="4">
    <source>
        <dbReference type="Google" id="ProtNLM"/>
    </source>
</evidence>
<dbReference type="EMBL" id="UOFB01000304">
    <property type="protein sequence ID" value="VAW48914.1"/>
    <property type="molecule type" value="Genomic_DNA"/>
</dbReference>